<evidence type="ECO:0000313" key="3">
    <source>
        <dbReference type="EMBL" id="CDL41572.1"/>
    </source>
</evidence>
<organism evidence="3 4">
    <name type="scientific">Citrobacter freundii</name>
    <dbReference type="NCBI Taxonomy" id="546"/>
    <lineage>
        <taxon>Bacteria</taxon>
        <taxon>Pseudomonadati</taxon>
        <taxon>Pseudomonadota</taxon>
        <taxon>Gammaproteobacteria</taxon>
        <taxon>Enterobacterales</taxon>
        <taxon>Enterobacteriaceae</taxon>
        <taxon>Citrobacter</taxon>
        <taxon>Citrobacter freundii complex</taxon>
    </lineage>
</organism>
<dbReference type="InterPro" id="IPR026881">
    <property type="entry name" value="WYL_dom"/>
</dbReference>
<dbReference type="SUPFAM" id="SSF46785">
    <property type="entry name" value="Winged helix' DNA-binding domain"/>
    <property type="match status" value="1"/>
</dbReference>
<evidence type="ECO:0000259" key="1">
    <source>
        <dbReference type="Pfam" id="PF08279"/>
    </source>
</evidence>
<dbReference type="PROSITE" id="PS52050">
    <property type="entry name" value="WYL"/>
    <property type="match status" value="1"/>
</dbReference>
<dbReference type="InterPro" id="IPR036388">
    <property type="entry name" value="WH-like_DNA-bd_sf"/>
</dbReference>
<dbReference type="Pfam" id="PF13280">
    <property type="entry name" value="WYL"/>
    <property type="match status" value="1"/>
</dbReference>
<reference evidence="3 4" key="1">
    <citation type="submission" date="2013-10" db="EMBL/GenBank/DDBJ databases">
        <title>Antibiotic resistance diversity of beta-lactamase producers in the General Hospital Vienna.</title>
        <authorList>
            <person name="Barisic I."/>
            <person name="Mitteregger D."/>
            <person name="Hirschl A.M."/>
            <person name="Noehammer C."/>
            <person name="Wiesinger-Mayr H."/>
        </authorList>
    </citation>
    <scope>NUCLEOTIDE SEQUENCE [LARGE SCALE GENOMIC DNA]</scope>
    <source>
        <strain evidence="3 4">ISC11</strain>
    </source>
</reference>
<dbReference type="Gene3D" id="1.10.10.10">
    <property type="entry name" value="Winged helix-like DNA-binding domain superfamily/Winged helix DNA-binding domain"/>
    <property type="match status" value="1"/>
</dbReference>
<proteinExistence type="predicted"/>
<comment type="caution">
    <text evidence="3">The sequence shown here is derived from an EMBL/GenBank/DDBJ whole genome shotgun (WGS) entry which is preliminary data.</text>
</comment>
<dbReference type="PANTHER" id="PTHR34580:SF3">
    <property type="entry name" value="PROTEIN PAFB"/>
    <property type="match status" value="1"/>
</dbReference>
<dbReference type="InterPro" id="IPR036390">
    <property type="entry name" value="WH_DNA-bd_sf"/>
</dbReference>
<dbReference type="InterPro" id="IPR013196">
    <property type="entry name" value="HTH_11"/>
</dbReference>
<sequence length="283" mass="33019">MCPQNRRTDGRITNLARYQTLGQFNLAIYTCFVLRCLSNRCFKKSSQDHDGFITMTRTERLLELLQILRAQRYPITASTLSERLGISVRSLYRDIKTLQHQGVCIEGGAGIGYIVKSDFHLPPLNLSHEEVNAITLGLNWVSHNTDHDFKIIAKNALAKIHTVISGELKNLIESQSYLIGPSEKNEMFFEDIRNAIKKRKRIKIKYCDKKDSYSSRVIWPIGLVYMESCWLLVAWCEMRNDFRHFRTDKIKEIEQLDSFYSESRAVLLKKWRVKEGISEEKEY</sequence>
<dbReference type="AlphaFoldDB" id="A0A7G2IYF9"/>
<dbReference type="Proteomes" id="UP000019194">
    <property type="component" value="Unassembled WGS sequence"/>
</dbReference>
<dbReference type="Pfam" id="PF08279">
    <property type="entry name" value="HTH_11"/>
    <property type="match status" value="1"/>
</dbReference>
<evidence type="ECO:0000313" key="4">
    <source>
        <dbReference type="Proteomes" id="UP000019194"/>
    </source>
</evidence>
<name>A0A7G2IYF9_CITFR</name>
<protein>
    <submittedName>
        <fullName evidence="3">Transcriptional regulator, DeoR family</fullName>
    </submittedName>
</protein>
<evidence type="ECO:0000259" key="2">
    <source>
        <dbReference type="Pfam" id="PF13280"/>
    </source>
</evidence>
<dbReference type="EMBL" id="CBWP010000084">
    <property type="protein sequence ID" value="CDL41572.1"/>
    <property type="molecule type" value="Genomic_DNA"/>
</dbReference>
<accession>A0A7G2IYF9</accession>
<feature type="domain" description="Helix-turn-helix type 11" evidence="1">
    <location>
        <begin position="60"/>
        <end position="114"/>
    </location>
</feature>
<feature type="domain" description="WYL" evidence="2">
    <location>
        <begin position="189"/>
        <end position="254"/>
    </location>
</feature>
<dbReference type="InterPro" id="IPR051534">
    <property type="entry name" value="CBASS_pafABC_assoc_protein"/>
</dbReference>
<dbReference type="PANTHER" id="PTHR34580">
    <property type="match status" value="1"/>
</dbReference>